<dbReference type="GO" id="GO:0008476">
    <property type="term" value="F:protein-tyrosine sulfotransferase activity"/>
    <property type="evidence" value="ECO:0007669"/>
    <property type="project" value="UniProtKB-EC"/>
</dbReference>
<evidence type="ECO:0000256" key="7">
    <source>
        <dbReference type="RuleBase" id="RU365018"/>
    </source>
</evidence>
<proteinExistence type="inferred from homology"/>
<name>A0A914A5K2_PATMI</name>
<evidence type="ECO:0000313" key="9">
    <source>
        <dbReference type="Proteomes" id="UP000887568"/>
    </source>
</evidence>
<evidence type="ECO:0000256" key="1">
    <source>
        <dbReference type="ARBA" id="ARBA00003886"/>
    </source>
</evidence>
<dbReference type="InterPro" id="IPR027417">
    <property type="entry name" value="P-loop_NTPase"/>
</dbReference>
<keyword evidence="3 7" id="KW-0808">Transferase</keyword>
<dbReference type="GeneID" id="119730317"/>
<evidence type="ECO:0000256" key="5">
    <source>
        <dbReference type="ARBA" id="ARBA00023180"/>
    </source>
</evidence>
<organism evidence="8 9">
    <name type="scientific">Patiria miniata</name>
    <name type="common">Bat star</name>
    <name type="synonym">Asterina miniata</name>
    <dbReference type="NCBI Taxonomy" id="46514"/>
    <lineage>
        <taxon>Eukaryota</taxon>
        <taxon>Metazoa</taxon>
        <taxon>Echinodermata</taxon>
        <taxon>Eleutherozoa</taxon>
        <taxon>Asterozoa</taxon>
        <taxon>Asteroidea</taxon>
        <taxon>Valvatacea</taxon>
        <taxon>Valvatida</taxon>
        <taxon>Asterinidae</taxon>
        <taxon>Patiria</taxon>
    </lineage>
</organism>
<evidence type="ECO:0000256" key="4">
    <source>
        <dbReference type="ARBA" id="ARBA00023157"/>
    </source>
</evidence>
<evidence type="ECO:0000256" key="2">
    <source>
        <dbReference type="ARBA" id="ARBA00009988"/>
    </source>
</evidence>
<dbReference type="PANTHER" id="PTHR12788">
    <property type="entry name" value="PROTEIN-TYROSINE SULFOTRANSFERASE 2"/>
    <property type="match status" value="1"/>
</dbReference>
<dbReference type="RefSeq" id="XP_038059083.1">
    <property type="nucleotide sequence ID" value="XM_038203155.1"/>
</dbReference>
<dbReference type="GO" id="GO:0005794">
    <property type="term" value="C:Golgi apparatus"/>
    <property type="evidence" value="ECO:0007669"/>
    <property type="project" value="UniProtKB-ARBA"/>
</dbReference>
<dbReference type="OMA" id="VMMDSNH"/>
<sequence>MAFFMLDRTAKRKMARLIALLLLTTCVVFGVLSTRDAKVYVVQKNTQHVVYDDNQKEYTYDRSSPLIFVGGFPRSGTTLMRALLDAHPDVRCGEETRLIPNLLQSRSKWVGNRVEKERLREAGIDDEVIKNAVAAFVLEIMARHGEPAKRLCNKDPFVLSSLSYMHGVFPKGKYILMIRDGRASVHSMITRHVTITGYNMTSYRECLTKWSRTIEGMYNQCLQEGPEVCLPVYYEQLVLHSEDWMRKILEFLDLPWDDVVLHHESAVGKPGGISLSKTEKSTDQVIKPINKGALTKWVGHIPPDVMADINTIAPMLTRLGYDTHAIYPNYDKRNRDMNLWDRGRVEMQKQHKINIQDLQRGKGFIPKKVGQEMAQFRYK</sequence>
<comment type="function">
    <text evidence="1 7">Catalyzes the O-sulfation of tyrosine residues within acidic motifs of polypeptides, using 3'-phosphoadenylyl sulfate (PAPS) as cosubstrate.</text>
</comment>
<protein>
    <recommendedName>
        <fullName evidence="7">Protein-tyrosine sulfotransferase</fullName>
        <ecNumber evidence="7">2.8.2.20</ecNumber>
    </recommendedName>
</protein>
<dbReference type="SUPFAM" id="SSF52540">
    <property type="entry name" value="P-loop containing nucleoside triphosphate hydrolases"/>
    <property type="match status" value="1"/>
</dbReference>
<dbReference type="OrthoDB" id="545675at2759"/>
<dbReference type="Proteomes" id="UP000887568">
    <property type="component" value="Unplaced"/>
</dbReference>
<evidence type="ECO:0000256" key="6">
    <source>
        <dbReference type="ARBA" id="ARBA00048460"/>
    </source>
</evidence>
<dbReference type="PANTHER" id="PTHR12788:SF10">
    <property type="entry name" value="PROTEIN-TYROSINE SULFOTRANSFERASE"/>
    <property type="match status" value="1"/>
</dbReference>
<accession>A0A914A5K2</accession>
<dbReference type="AlphaFoldDB" id="A0A914A5K2"/>
<dbReference type="EC" id="2.8.2.20" evidence="7"/>
<dbReference type="FunFam" id="3.40.50.300:FF:002853">
    <property type="entry name" value="Protein-tyrosine sulfotransferase"/>
    <property type="match status" value="1"/>
</dbReference>
<keyword evidence="9" id="KW-1185">Reference proteome</keyword>
<comment type="similarity">
    <text evidence="2 7">Belongs to the protein sulfotransferase family.</text>
</comment>
<dbReference type="EnsemblMetazoa" id="XM_038203155.1">
    <property type="protein sequence ID" value="XP_038059083.1"/>
    <property type="gene ID" value="LOC119730317"/>
</dbReference>
<evidence type="ECO:0000313" key="8">
    <source>
        <dbReference type="EnsemblMetazoa" id="XP_038059083.1"/>
    </source>
</evidence>
<reference evidence="8" key="1">
    <citation type="submission" date="2022-11" db="UniProtKB">
        <authorList>
            <consortium name="EnsemblMetazoa"/>
        </authorList>
    </citation>
    <scope>IDENTIFICATION</scope>
</reference>
<keyword evidence="5" id="KW-0325">Glycoprotein</keyword>
<comment type="catalytic activity">
    <reaction evidence="6 7">
        <text>L-tyrosyl-[protein] + 3'-phosphoadenylyl sulfate = O-sulfo-L-tyrosine-[protein] + adenosine 3',5'-bisphosphate + H(+)</text>
        <dbReference type="Rhea" id="RHEA:16801"/>
        <dbReference type="Rhea" id="RHEA-COMP:10136"/>
        <dbReference type="Rhea" id="RHEA-COMP:11688"/>
        <dbReference type="ChEBI" id="CHEBI:15378"/>
        <dbReference type="ChEBI" id="CHEBI:46858"/>
        <dbReference type="ChEBI" id="CHEBI:58339"/>
        <dbReference type="ChEBI" id="CHEBI:58343"/>
        <dbReference type="ChEBI" id="CHEBI:65286"/>
        <dbReference type="EC" id="2.8.2.20"/>
    </reaction>
</comment>
<dbReference type="InterPro" id="IPR026634">
    <property type="entry name" value="TPST-like"/>
</dbReference>
<dbReference type="Pfam" id="PF13469">
    <property type="entry name" value="Sulfotransfer_3"/>
    <property type="match status" value="1"/>
</dbReference>
<evidence type="ECO:0000256" key="3">
    <source>
        <dbReference type="ARBA" id="ARBA00022679"/>
    </source>
</evidence>
<dbReference type="Gene3D" id="3.40.50.300">
    <property type="entry name" value="P-loop containing nucleotide triphosphate hydrolases"/>
    <property type="match status" value="1"/>
</dbReference>
<keyword evidence="4" id="KW-1015">Disulfide bond</keyword>